<dbReference type="InterPro" id="IPR010466">
    <property type="entry name" value="DUF1058"/>
</dbReference>
<sequence>MIQTLAGRAFITAIIVVGAWLLPGPVAHAQRLVSIEGAEVNMRSGPGTGHEVLWVLNKGYPLKVLRRQGRWLEVQDFENDKGWVARALTGRTPHHVVKSRIVNIRKGPGTGHPIIGQAEYGEVLRTRSKRRDWVQVERAEGQPGWVSRRLLWGW</sequence>
<feature type="domain" description="SH3b" evidence="1">
    <location>
        <begin position="96"/>
        <end position="154"/>
    </location>
</feature>
<name>A0A4P6X3I1_HYDPS</name>
<dbReference type="AlphaFoldDB" id="A0A4P6X3I1"/>
<dbReference type="Pfam" id="PF08239">
    <property type="entry name" value="SH3_3"/>
    <property type="match status" value="1"/>
</dbReference>
<dbReference type="Pfam" id="PF06347">
    <property type="entry name" value="SH3_4"/>
    <property type="match status" value="1"/>
</dbReference>
<protein>
    <submittedName>
        <fullName evidence="2">Bacterial SH3 domain protein</fullName>
    </submittedName>
</protein>
<feature type="domain" description="SH3b" evidence="1">
    <location>
        <begin position="30"/>
        <end position="93"/>
    </location>
</feature>
<accession>A0A4P6X3I1</accession>
<dbReference type="EMBL" id="CP037867">
    <property type="protein sequence ID" value="QBM28254.1"/>
    <property type="molecule type" value="Genomic_DNA"/>
</dbReference>
<dbReference type="RefSeq" id="WP_133156628.1">
    <property type="nucleotide sequence ID" value="NZ_CP037867.1"/>
</dbReference>
<dbReference type="PANTHER" id="PTHR34408">
    <property type="entry name" value="FAMILY PROTEIN, PUTATIVE-RELATED"/>
    <property type="match status" value="1"/>
</dbReference>
<evidence type="ECO:0000313" key="2">
    <source>
        <dbReference type="EMBL" id="QBM28254.1"/>
    </source>
</evidence>
<gene>
    <name evidence="2" type="ORF">HPF_11195</name>
</gene>
<keyword evidence="3" id="KW-1185">Reference proteome</keyword>
<evidence type="ECO:0000313" key="3">
    <source>
        <dbReference type="Proteomes" id="UP000293912"/>
    </source>
</evidence>
<dbReference type="PANTHER" id="PTHR34408:SF1">
    <property type="entry name" value="GLYCOSYL HYDROLASE FAMILY 19 DOMAIN-CONTAINING PROTEIN HI_1415"/>
    <property type="match status" value="1"/>
</dbReference>
<reference evidence="2 3" key="1">
    <citation type="submission" date="2019-03" db="EMBL/GenBank/DDBJ databases">
        <authorList>
            <person name="Sebastian G."/>
            <person name="Baumann P."/>
            <person name="Ruckert C."/>
            <person name="Kalinowski J."/>
            <person name="Nebel B."/>
            <person name="Takors R."/>
            <person name="Blombach B."/>
        </authorList>
    </citation>
    <scope>NUCLEOTIDE SEQUENCE [LARGE SCALE GENOMIC DNA]</scope>
    <source>
        <strain evidence="2 3">DSM 1084</strain>
    </source>
</reference>
<dbReference type="SMART" id="SM00287">
    <property type="entry name" value="SH3b"/>
    <property type="match status" value="2"/>
</dbReference>
<dbReference type="InterPro" id="IPR003646">
    <property type="entry name" value="SH3-like_bac-type"/>
</dbReference>
<dbReference type="Proteomes" id="UP000293912">
    <property type="component" value="Chromosome"/>
</dbReference>
<proteinExistence type="predicted"/>
<dbReference type="Gene3D" id="2.30.30.40">
    <property type="entry name" value="SH3 Domains"/>
    <property type="match status" value="2"/>
</dbReference>
<dbReference type="InterPro" id="IPR052354">
    <property type="entry name" value="Cell_Wall_Dynamics_Protein"/>
</dbReference>
<evidence type="ECO:0000259" key="1">
    <source>
        <dbReference type="SMART" id="SM00287"/>
    </source>
</evidence>
<organism evidence="2 3">
    <name type="scientific">Hydrogenophaga pseudoflava</name>
    <name type="common">Pseudomonas carboxydoflava</name>
    <dbReference type="NCBI Taxonomy" id="47421"/>
    <lineage>
        <taxon>Bacteria</taxon>
        <taxon>Pseudomonadati</taxon>
        <taxon>Pseudomonadota</taxon>
        <taxon>Betaproteobacteria</taxon>
        <taxon>Burkholderiales</taxon>
        <taxon>Comamonadaceae</taxon>
        <taxon>Hydrogenophaga</taxon>
    </lineage>
</organism>
<dbReference type="KEGG" id="hpse:HPF_11195"/>